<evidence type="ECO:0000313" key="3">
    <source>
        <dbReference type="Proteomes" id="UP000826195"/>
    </source>
</evidence>
<feature type="compositionally biased region" description="Basic and acidic residues" evidence="1">
    <location>
        <begin position="52"/>
        <end position="62"/>
    </location>
</feature>
<dbReference type="AlphaFoldDB" id="A0AAV7J4X2"/>
<gene>
    <name evidence="2" type="ORF">KQX54_005350</name>
</gene>
<comment type="caution">
    <text evidence="2">The sequence shown here is derived from an EMBL/GenBank/DDBJ whole genome shotgun (WGS) entry which is preliminary data.</text>
</comment>
<dbReference type="EMBL" id="JAHXZJ010000001">
    <property type="protein sequence ID" value="KAH0566912.1"/>
    <property type="molecule type" value="Genomic_DNA"/>
</dbReference>
<accession>A0AAV7J4X2</accession>
<sequence>MNSVVYESNNNGRVYKKREKHDELTTEEKCVRPHAASVSGEIPESAASSGEPYRETTNDDGQRVGVTE</sequence>
<keyword evidence="3" id="KW-1185">Reference proteome</keyword>
<reference evidence="2 3" key="1">
    <citation type="journal article" date="2021" name="J. Hered.">
        <title>A chromosome-level genome assembly of the parasitoid wasp, Cotesia glomerata (Hymenoptera: Braconidae).</title>
        <authorList>
            <person name="Pinto B.J."/>
            <person name="Weis J.J."/>
            <person name="Gamble T."/>
            <person name="Ode P.J."/>
            <person name="Paul R."/>
            <person name="Zaspel J.M."/>
        </authorList>
    </citation>
    <scope>NUCLEOTIDE SEQUENCE [LARGE SCALE GENOMIC DNA]</scope>
    <source>
        <strain evidence="2">CgM1</strain>
    </source>
</reference>
<feature type="region of interest" description="Disordered" evidence="1">
    <location>
        <begin position="1"/>
        <end position="68"/>
    </location>
</feature>
<organism evidence="2 3">
    <name type="scientific">Cotesia glomerata</name>
    <name type="common">Lepidopteran parasitic wasp</name>
    <name type="synonym">Apanteles glomeratus</name>
    <dbReference type="NCBI Taxonomy" id="32391"/>
    <lineage>
        <taxon>Eukaryota</taxon>
        <taxon>Metazoa</taxon>
        <taxon>Ecdysozoa</taxon>
        <taxon>Arthropoda</taxon>
        <taxon>Hexapoda</taxon>
        <taxon>Insecta</taxon>
        <taxon>Pterygota</taxon>
        <taxon>Neoptera</taxon>
        <taxon>Endopterygota</taxon>
        <taxon>Hymenoptera</taxon>
        <taxon>Apocrita</taxon>
        <taxon>Ichneumonoidea</taxon>
        <taxon>Braconidae</taxon>
        <taxon>Microgastrinae</taxon>
        <taxon>Cotesia</taxon>
    </lineage>
</organism>
<feature type="compositionally biased region" description="Polar residues" evidence="1">
    <location>
        <begin position="1"/>
        <end position="12"/>
    </location>
</feature>
<evidence type="ECO:0000313" key="2">
    <source>
        <dbReference type="EMBL" id="KAH0566912.1"/>
    </source>
</evidence>
<feature type="compositionally biased region" description="Basic and acidic residues" evidence="1">
    <location>
        <begin position="20"/>
        <end position="31"/>
    </location>
</feature>
<protein>
    <submittedName>
        <fullName evidence="2">Uncharacterized protein</fullName>
    </submittedName>
</protein>
<dbReference type="Proteomes" id="UP000826195">
    <property type="component" value="Unassembled WGS sequence"/>
</dbReference>
<proteinExistence type="predicted"/>
<evidence type="ECO:0000256" key="1">
    <source>
        <dbReference type="SAM" id="MobiDB-lite"/>
    </source>
</evidence>
<name>A0AAV7J4X2_COTGL</name>